<name>A0A0E0K0J9_ORYPU</name>
<dbReference type="OMA" id="SQGEERW"/>
<feature type="region of interest" description="Disordered" evidence="1">
    <location>
        <begin position="1"/>
        <end position="23"/>
    </location>
</feature>
<organism evidence="2">
    <name type="scientific">Oryza punctata</name>
    <name type="common">Red rice</name>
    <dbReference type="NCBI Taxonomy" id="4537"/>
    <lineage>
        <taxon>Eukaryota</taxon>
        <taxon>Viridiplantae</taxon>
        <taxon>Streptophyta</taxon>
        <taxon>Embryophyta</taxon>
        <taxon>Tracheophyta</taxon>
        <taxon>Spermatophyta</taxon>
        <taxon>Magnoliopsida</taxon>
        <taxon>Liliopsida</taxon>
        <taxon>Poales</taxon>
        <taxon>Poaceae</taxon>
        <taxon>BOP clade</taxon>
        <taxon>Oryzoideae</taxon>
        <taxon>Oryzeae</taxon>
        <taxon>Oryzinae</taxon>
        <taxon>Oryza</taxon>
    </lineage>
</organism>
<dbReference type="HOGENOM" id="CLU_2363366_0_0_1"/>
<sequence length="96" mass="10332">MARRSVSDETKEAWASSQGEERWDEVRWWQGVPGESLALWIIGPTAATPLGVVKPLGVLSRMSDCGVLDVVTFVVASFSGSRLYGIVVGRSTIGHA</sequence>
<evidence type="ECO:0000313" key="2">
    <source>
        <dbReference type="EnsemblPlants" id="OPUNC02G16860.1"/>
    </source>
</evidence>
<accession>A0A0E0K0J9</accession>
<dbReference type="Proteomes" id="UP000026962">
    <property type="component" value="Chromosome 2"/>
</dbReference>
<feature type="compositionally biased region" description="Basic and acidic residues" evidence="1">
    <location>
        <begin position="1"/>
        <end position="12"/>
    </location>
</feature>
<proteinExistence type="predicted"/>
<dbReference type="AlphaFoldDB" id="A0A0E0K0J9"/>
<dbReference type="EnsemblPlants" id="OPUNC02G16860.1">
    <property type="protein sequence ID" value="OPUNC02G16860.1"/>
    <property type="gene ID" value="OPUNC02G16860"/>
</dbReference>
<keyword evidence="3" id="KW-1185">Reference proteome</keyword>
<reference evidence="2" key="2">
    <citation type="submission" date="2018-05" db="EMBL/GenBank/DDBJ databases">
        <title>OpunRS2 (Oryza punctata Reference Sequence Version 2).</title>
        <authorList>
            <person name="Zhang J."/>
            <person name="Kudrna D."/>
            <person name="Lee S."/>
            <person name="Talag J."/>
            <person name="Welchert J."/>
            <person name="Wing R.A."/>
        </authorList>
    </citation>
    <scope>NUCLEOTIDE SEQUENCE [LARGE SCALE GENOMIC DNA]</scope>
</reference>
<evidence type="ECO:0000256" key="1">
    <source>
        <dbReference type="SAM" id="MobiDB-lite"/>
    </source>
</evidence>
<reference evidence="2" key="1">
    <citation type="submission" date="2015-04" db="UniProtKB">
        <authorList>
            <consortium name="EnsemblPlants"/>
        </authorList>
    </citation>
    <scope>IDENTIFICATION</scope>
</reference>
<dbReference type="Gramene" id="OPUNC02G16860.1">
    <property type="protein sequence ID" value="OPUNC02G16860.1"/>
    <property type="gene ID" value="OPUNC02G16860"/>
</dbReference>
<protein>
    <submittedName>
        <fullName evidence="2">Uncharacterized protein</fullName>
    </submittedName>
</protein>
<evidence type="ECO:0000313" key="3">
    <source>
        <dbReference type="Proteomes" id="UP000026962"/>
    </source>
</evidence>